<feature type="transmembrane region" description="Helical" evidence="1">
    <location>
        <begin position="139"/>
        <end position="161"/>
    </location>
</feature>
<dbReference type="EMBL" id="JACAZH010000018">
    <property type="protein sequence ID" value="KAF7346850.1"/>
    <property type="molecule type" value="Genomic_DNA"/>
</dbReference>
<keyword evidence="1" id="KW-0472">Membrane</keyword>
<organism evidence="2 3">
    <name type="scientific">Mycena sanguinolenta</name>
    <dbReference type="NCBI Taxonomy" id="230812"/>
    <lineage>
        <taxon>Eukaryota</taxon>
        <taxon>Fungi</taxon>
        <taxon>Dikarya</taxon>
        <taxon>Basidiomycota</taxon>
        <taxon>Agaricomycotina</taxon>
        <taxon>Agaricomycetes</taxon>
        <taxon>Agaricomycetidae</taxon>
        <taxon>Agaricales</taxon>
        <taxon>Marasmiineae</taxon>
        <taxon>Mycenaceae</taxon>
        <taxon>Mycena</taxon>
    </lineage>
</organism>
<dbReference type="AlphaFoldDB" id="A0A8H6XV49"/>
<evidence type="ECO:0000256" key="1">
    <source>
        <dbReference type="SAM" id="Phobius"/>
    </source>
</evidence>
<reference evidence="2" key="1">
    <citation type="submission" date="2020-05" db="EMBL/GenBank/DDBJ databases">
        <title>Mycena genomes resolve the evolution of fungal bioluminescence.</title>
        <authorList>
            <person name="Tsai I.J."/>
        </authorList>
    </citation>
    <scope>NUCLEOTIDE SEQUENCE</scope>
    <source>
        <strain evidence="2">160909Yilan</strain>
    </source>
</reference>
<proteinExistence type="predicted"/>
<sequence>MSASLHLYRWLQTSSAGVKIQDFIRHNANHLMSTTALGSSVSALTSADTVSKRATGGRDCVGARWVTDRRGGGVGVCPLLCSVKLVALPRLGVCGLFLCQRSTLHNRPLRLPHCLALPSHLRRGARRIILLGNGDVEEYLFSLFYSLFVGVWVWVPGVHVVGLRRQRKCERDGATHVERSSTSANAASAIRALGKGGKGGMAKWAWLGASTLGAGISTWTSTHVPSYLALSVAVARDFVPARCAPLLWTLPPTISIDSTFASTLPHSHSYACTYSFSDRGRYY</sequence>
<keyword evidence="1" id="KW-0812">Transmembrane</keyword>
<name>A0A8H6XV49_9AGAR</name>
<evidence type="ECO:0000313" key="3">
    <source>
        <dbReference type="Proteomes" id="UP000623467"/>
    </source>
</evidence>
<evidence type="ECO:0000313" key="2">
    <source>
        <dbReference type="EMBL" id="KAF7346850.1"/>
    </source>
</evidence>
<protein>
    <submittedName>
        <fullName evidence="2">Uncharacterized protein</fullName>
    </submittedName>
</protein>
<keyword evidence="1" id="KW-1133">Transmembrane helix</keyword>
<dbReference type="Proteomes" id="UP000623467">
    <property type="component" value="Unassembled WGS sequence"/>
</dbReference>
<accession>A0A8H6XV49</accession>
<comment type="caution">
    <text evidence="2">The sequence shown here is derived from an EMBL/GenBank/DDBJ whole genome shotgun (WGS) entry which is preliminary data.</text>
</comment>
<keyword evidence="3" id="KW-1185">Reference proteome</keyword>
<gene>
    <name evidence="2" type="ORF">MSAN_01824200</name>
</gene>